<dbReference type="InterPro" id="IPR053191">
    <property type="entry name" value="DcsG_Biosynth_Enzyme"/>
</dbReference>
<dbReference type="Gene3D" id="3.40.50.20">
    <property type="match status" value="1"/>
</dbReference>
<name>A0A7W9E6J3_9CAUL</name>
<evidence type="ECO:0000313" key="2">
    <source>
        <dbReference type="Proteomes" id="UP000548978"/>
    </source>
</evidence>
<organism evidence="1 2">
    <name type="scientific">Brevundimonas halotolerans</name>
    <dbReference type="NCBI Taxonomy" id="69670"/>
    <lineage>
        <taxon>Bacteria</taxon>
        <taxon>Pseudomonadati</taxon>
        <taxon>Pseudomonadota</taxon>
        <taxon>Alphaproteobacteria</taxon>
        <taxon>Caulobacterales</taxon>
        <taxon>Caulobacteraceae</taxon>
        <taxon>Brevundimonas</taxon>
    </lineage>
</organism>
<evidence type="ECO:0000313" key="1">
    <source>
        <dbReference type="EMBL" id="MBB5660382.1"/>
    </source>
</evidence>
<keyword evidence="2" id="KW-1185">Reference proteome</keyword>
<dbReference type="RefSeq" id="WP_123288129.1">
    <property type="nucleotide sequence ID" value="NZ_JACIJB010000003.1"/>
</dbReference>
<dbReference type="EMBL" id="JACIJB010000003">
    <property type="protein sequence ID" value="MBB5660382.1"/>
    <property type="molecule type" value="Genomic_DNA"/>
</dbReference>
<dbReference type="AlphaFoldDB" id="A0A7W9E6J3"/>
<dbReference type="Gene3D" id="3.30.470.20">
    <property type="entry name" value="ATP-grasp fold, B domain"/>
    <property type="match status" value="1"/>
</dbReference>
<dbReference type="Gene3D" id="3.30.1490.20">
    <property type="entry name" value="ATP-grasp fold, A domain"/>
    <property type="match status" value="1"/>
</dbReference>
<dbReference type="PANTHER" id="PTHR39217">
    <property type="match status" value="1"/>
</dbReference>
<dbReference type="Proteomes" id="UP000548978">
    <property type="component" value="Unassembled WGS sequence"/>
</dbReference>
<comment type="caution">
    <text evidence="1">The sequence shown here is derived from an EMBL/GenBank/DDBJ whole genome shotgun (WGS) entry which is preliminary data.</text>
</comment>
<dbReference type="GO" id="GO:0005524">
    <property type="term" value="F:ATP binding"/>
    <property type="evidence" value="ECO:0007669"/>
    <property type="project" value="InterPro"/>
</dbReference>
<dbReference type="OrthoDB" id="3373978at2"/>
<dbReference type="SUPFAM" id="SSF56059">
    <property type="entry name" value="Glutathione synthetase ATP-binding domain-like"/>
    <property type="match status" value="1"/>
</dbReference>
<reference evidence="1 2" key="1">
    <citation type="submission" date="2020-08" db="EMBL/GenBank/DDBJ databases">
        <title>Genomic Encyclopedia of Type Strains, Phase IV (KMG-IV): sequencing the most valuable type-strain genomes for metagenomic binning, comparative biology and taxonomic classification.</title>
        <authorList>
            <person name="Goeker M."/>
        </authorList>
    </citation>
    <scope>NUCLEOTIDE SEQUENCE [LARGE SCALE GENOMIC DNA]</scope>
    <source>
        <strain evidence="1 2">DSM 24448</strain>
    </source>
</reference>
<protein>
    <submittedName>
        <fullName evidence="1">Glutathione synthase/RimK-type ligase-like ATP-grasp enzyme</fullName>
    </submittedName>
</protein>
<proteinExistence type="predicted"/>
<dbReference type="PANTHER" id="PTHR39217:SF1">
    <property type="entry name" value="GLUTATHIONE SYNTHETASE"/>
    <property type="match status" value="1"/>
</dbReference>
<dbReference type="GO" id="GO:0016874">
    <property type="term" value="F:ligase activity"/>
    <property type="evidence" value="ECO:0007669"/>
    <property type="project" value="UniProtKB-KW"/>
</dbReference>
<gene>
    <name evidence="1" type="ORF">FHS65_001127</name>
</gene>
<accession>A0A7W9E6J3</accession>
<sequence length="291" mass="31673">MTDIVILTPNPDDPSFAGQWPQVRDRLIGALAEGGLAARSEAWTDHIDRADGLAGADLVMPLVAWGYHRDHLRWIRACATWQAAGVRMLNPAGVLAWNSDKSYLKRLGEAGLPVPPTIWSEQVTPDQVADAFDALGTDDLVVKPRVSGGGWQTTRLARGEALTEAPDGPALIQPFIAALETEGELSLLFFGGRFSHAVRKRPRAGEFRIQQQFGGLYAPEPDPDPVALALAERVLATVEEELLYARIDLARGPDGQWLLMEAELIEPDFYLNHAPDGGKAFVTAVAARVNR</sequence>
<keyword evidence="1" id="KW-0436">Ligase</keyword>
<dbReference type="InterPro" id="IPR013815">
    <property type="entry name" value="ATP_grasp_subdomain_1"/>
</dbReference>